<accession>A0AA38CTQ6</accession>
<proteinExistence type="predicted"/>
<evidence type="ECO:0008006" key="3">
    <source>
        <dbReference type="Google" id="ProtNLM"/>
    </source>
</evidence>
<protein>
    <recommendedName>
        <fullName evidence="3">VOC domain-containing protein</fullName>
    </recommendedName>
</protein>
<sequence>MDGLEHLLTRVRAAGWETVGDVVRYEDVWLLGYVRGPEGLIVELGERLDGAD</sequence>
<dbReference type="AlphaFoldDB" id="A0AA38CTQ6"/>
<dbReference type="SUPFAM" id="SSF54593">
    <property type="entry name" value="Glyoxalase/Bleomycin resistance protein/Dihydroxybiphenyl dioxygenase"/>
    <property type="match status" value="1"/>
</dbReference>
<keyword evidence="2" id="KW-1185">Reference proteome</keyword>
<reference evidence="1" key="1">
    <citation type="journal article" date="2014" name="Int. J. Syst. Evol. Microbiol.">
        <title>Complete genome sequence of Corynebacterium casei LMG S-19264T (=DSM 44701T), isolated from a smear-ripened cheese.</title>
        <authorList>
            <consortium name="US DOE Joint Genome Institute (JGI-PGF)"/>
            <person name="Walter F."/>
            <person name="Albersmeier A."/>
            <person name="Kalinowski J."/>
            <person name="Ruckert C."/>
        </authorList>
    </citation>
    <scope>NUCLEOTIDE SEQUENCE</scope>
    <source>
        <strain evidence="1">NBRC 112290</strain>
    </source>
</reference>
<organism evidence="1 2">
    <name type="scientific">Litorihabitans aurantiacus</name>
    <dbReference type="NCBI Taxonomy" id="1930061"/>
    <lineage>
        <taxon>Bacteria</taxon>
        <taxon>Bacillati</taxon>
        <taxon>Actinomycetota</taxon>
        <taxon>Actinomycetes</taxon>
        <taxon>Micrococcales</taxon>
        <taxon>Beutenbergiaceae</taxon>
        <taxon>Litorihabitans</taxon>
    </lineage>
</organism>
<dbReference type="Proteomes" id="UP001157161">
    <property type="component" value="Unassembled WGS sequence"/>
</dbReference>
<evidence type="ECO:0000313" key="1">
    <source>
        <dbReference type="EMBL" id="GMA32981.1"/>
    </source>
</evidence>
<reference evidence="1" key="2">
    <citation type="submission" date="2023-02" db="EMBL/GenBank/DDBJ databases">
        <authorList>
            <person name="Sun Q."/>
            <person name="Mori K."/>
        </authorList>
    </citation>
    <scope>NUCLEOTIDE SEQUENCE</scope>
    <source>
        <strain evidence="1">NBRC 112290</strain>
    </source>
</reference>
<dbReference type="EMBL" id="BSUM01000001">
    <property type="protein sequence ID" value="GMA32981.1"/>
    <property type="molecule type" value="Genomic_DNA"/>
</dbReference>
<name>A0AA38CTQ6_9MICO</name>
<dbReference type="Gene3D" id="3.10.180.10">
    <property type="entry name" value="2,3-Dihydroxybiphenyl 1,2-Dioxygenase, domain 1"/>
    <property type="match status" value="1"/>
</dbReference>
<dbReference type="InterPro" id="IPR029068">
    <property type="entry name" value="Glyas_Bleomycin-R_OHBP_Dase"/>
</dbReference>
<gene>
    <name evidence="1" type="ORF">GCM10025875_29730</name>
</gene>
<evidence type="ECO:0000313" key="2">
    <source>
        <dbReference type="Proteomes" id="UP001157161"/>
    </source>
</evidence>
<dbReference type="RefSeq" id="WP_284251678.1">
    <property type="nucleotide sequence ID" value="NZ_BSUM01000001.1"/>
</dbReference>
<comment type="caution">
    <text evidence="1">The sequence shown here is derived from an EMBL/GenBank/DDBJ whole genome shotgun (WGS) entry which is preliminary data.</text>
</comment>